<keyword evidence="2" id="KW-0732">Signal</keyword>
<dbReference type="AlphaFoldDB" id="J4UBW3"/>
<dbReference type="KEGG" id="tasa:A1Q1_02678"/>
<evidence type="ECO:0000256" key="2">
    <source>
        <dbReference type="SAM" id="SignalP"/>
    </source>
</evidence>
<name>J4UBW3_TRIAS</name>
<accession>J4UBW3</accession>
<feature type="compositionally biased region" description="Low complexity" evidence="1">
    <location>
        <begin position="111"/>
        <end position="210"/>
    </location>
</feature>
<dbReference type="HOGENOM" id="CLU_063099_1_0_1"/>
<dbReference type="PANTHER" id="PTHR37487">
    <property type="entry name" value="CHROMOSOME 1, WHOLE GENOME SHOTGUN SEQUENCE"/>
    <property type="match status" value="1"/>
</dbReference>
<feature type="region of interest" description="Disordered" evidence="1">
    <location>
        <begin position="103"/>
        <end position="214"/>
    </location>
</feature>
<reference evidence="3 4" key="1">
    <citation type="journal article" date="2012" name="Eukaryot. Cell">
        <title>Draft genome sequence of CBS 2479, the standard type strain of Trichosporon asahii.</title>
        <authorList>
            <person name="Yang R.Y."/>
            <person name="Li H.T."/>
            <person name="Zhu H."/>
            <person name="Zhou G.P."/>
            <person name="Wang M."/>
            <person name="Wang L."/>
        </authorList>
    </citation>
    <scope>NUCLEOTIDE SEQUENCE [LARGE SCALE GENOMIC DNA]</scope>
    <source>
        <strain evidence="4">ATCC 90039 / CBS 2479 / JCM 2466 / KCTC 7840 / NCYC 2677 / UAMH 7654</strain>
    </source>
</reference>
<dbReference type="RefSeq" id="XP_014179414.1">
    <property type="nucleotide sequence ID" value="XM_014323939.1"/>
</dbReference>
<dbReference type="VEuPathDB" id="FungiDB:A1Q1_02678"/>
<comment type="caution">
    <text evidence="3">The sequence shown here is derived from an EMBL/GenBank/DDBJ whole genome shotgun (WGS) entry which is preliminary data.</text>
</comment>
<feature type="signal peptide" evidence="2">
    <location>
        <begin position="1"/>
        <end position="17"/>
    </location>
</feature>
<protein>
    <submittedName>
        <fullName evidence="3">Uncharacterized protein</fullName>
    </submittedName>
</protein>
<sequence length="235" mass="22366">MFAQALTLAALAGAVAAQSGLKINTPPALTLCEPSLITWEGGEAPYIVSVIPGGQQSAPALKYLSQGTNDHQMTWNIDIEAGTQVTLKVLDKTGLAAFSAPVSGTDRSCLSGGSASASASASDAPASESGSASEAPASETPSESAAPSPSSAEASPSASAAPSPSAAPSSAASPSAPVSSATASPSAGSSTSSRAPTSTTSKAAASPSASVNSGAKANVASFGIIAAAGALVALF</sequence>
<dbReference type="PANTHER" id="PTHR37487:SF2">
    <property type="entry name" value="EXPRESSED PROTEIN"/>
    <property type="match status" value="1"/>
</dbReference>
<dbReference type="GeneID" id="25986191"/>
<proteinExistence type="predicted"/>
<organism evidence="3 4">
    <name type="scientific">Trichosporon asahii var. asahii (strain ATCC 90039 / CBS 2479 / JCM 2466 / KCTC 7840 / NBRC 103889/ NCYC 2677 / UAMH 7654)</name>
    <name type="common">Yeast</name>
    <dbReference type="NCBI Taxonomy" id="1186058"/>
    <lineage>
        <taxon>Eukaryota</taxon>
        <taxon>Fungi</taxon>
        <taxon>Dikarya</taxon>
        <taxon>Basidiomycota</taxon>
        <taxon>Agaricomycotina</taxon>
        <taxon>Tremellomycetes</taxon>
        <taxon>Trichosporonales</taxon>
        <taxon>Trichosporonaceae</taxon>
        <taxon>Trichosporon</taxon>
    </lineage>
</organism>
<dbReference type="EMBL" id="ALBS01000206">
    <property type="protein sequence ID" value="EJT48395.1"/>
    <property type="molecule type" value="Genomic_DNA"/>
</dbReference>
<feature type="chain" id="PRO_5003781604" evidence="2">
    <location>
        <begin position="18"/>
        <end position="235"/>
    </location>
</feature>
<evidence type="ECO:0000313" key="4">
    <source>
        <dbReference type="Proteomes" id="UP000002748"/>
    </source>
</evidence>
<dbReference type="OrthoDB" id="3362246at2759"/>
<dbReference type="Proteomes" id="UP000002748">
    <property type="component" value="Unassembled WGS sequence"/>
</dbReference>
<gene>
    <name evidence="3" type="ORF">A1Q1_02678</name>
</gene>
<evidence type="ECO:0000256" key="1">
    <source>
        <dbReference type="SAM" id="MobiDB-lite"/>
    </source>
</evidence>
<evidence type="ECO:0000313" key="3">
    <source>
        <dbReference type="EMBL" id="EJT48395.1"/>
    </source>
</evidence>